<comment type="caution">
    <text evidence="13">The sequence shown here is derived from an EMBL/GenBank/DDBJ whole genome shotgun (WGS) entry which is preliminary data.</text>
</comment>
<organism evidence="13 14">
    <name type="scientific">Nemorincola caseinilytica</name>
    <dbReference type="NCBI Taxonomy" id="2054315"/>
    <lineage>
        <taxon>Bacteria</taxon>
        <taxon>Pseudomonadati</taxon>
        <taxon>Bacteroidota</taxon>
        <taxon>Chitinophagia</taxon>
        <taxon>Chitinophagales</taxon>
        <taxon>Chitinophagaceae</taxon>
        <taxon>Nemorincola</taxon>
    </lineage>
</organism>
<feature type="transmembrane region" description="Helical" evidence="10">
    <location>
        <begin position="95"/>
        <end position="115"/>
    </location>
</feature>
<dbReference type="Pfam" id="PF00571">
    <property type="entry name" value="CBS"/>
    <property type="match status" value="1"/>
</dbReference>
<dbReference type="InterPro" id="IPR016169">
    <property type="entry name" value="FAD-bd_PCMH_sub2"/>
</dbReference>
<keyword evidence="7 9" id="KW-0472">Membrane</keyword>
<evidence type="ECO:0000256" key="1">
    <source>
        <dbReference type="ARBA" id="ARBA00004651"/>
    </source>
</evidence>
<dbReference type="RefSeq" id="WP_345085420.1">
    <property type="nucleotide sequence ID" value="NZ_BAABFA010000024.1"/>
</dbReference>
<dbReference type="InterPro" id="IPR002550">
    <property type="entry name" value="CNNM"/>
</dbReference>
<evidence type="ECO:0000256" key="9">
    <source>
        <dbReference type="PROSITE-ProRule" id="PRU01193"/>
    </source>
</evidence>
<name>A0ABP8NQZ2_9BACT</name>
<dbReference type="InterPro" id="IPR044751">
    <property type="entry name" value="Ion_transp-like_CBS"/>
</dbReference>
<sequence>MEIIIILLLILLNGIFSMSEVALISSKRFKLEAATKRGNANAKKALELANDPTRFLSTVQIGITLIGILTGIFSGKKMTTDLQAALERIDALQPYAHSLAVLCVVIIITFFSIVFGELIPKRVGLLFPETIATFVARPMNVVSMIAAPFIWLLTVTNDIVLRIFGIKDDLEGKVTEEEIKAIVRQGADVGEIEAIEHSIVDRVFALGDRKVSELMTHRTKIAWFDIKDSVDVVRKKVERETHSIYPVADGTLDKFLGVVNVKEMFAADLAAGSFGLDKFVKKPLIVHESTQPYILLEKFRAYRMHHAMIVDEYGSLQGMISMDDILDALVGDVSENMMQEYNIVQRDESSWLIDGQYPYFELLNYFGISHEDGMDTEQSFNTVAGLLLHLAARIPALGEQFEWMEFRIEAVDMDGMRIDKIMLTRVEGKEKNEEE</sequence>
<evidence type="ECO:0000256" key="3">
    <source>
        <dbReference type="ARBA" id="ARBA00022692"/>
    </source>
</evidence>
<dbReference type="SMART" id="SM01091">
    <property type="entry name" value="CorC_HlyC"/>
    <property type="match status" value="1"/>
</dbReference>
<evidence type="ECO:0000256" key="5">
    <source>
        <dbReference type="ARBA" id="ARBA00022989"/>
    </source>
</evidence>
<feature type="transmembrane region" description="Helical" evidence="10">
    <location>
        <begin position="135"/>
        <end position="154"/>
    </location>
</feature>
<evidence type="ECO:0000256" key="2">
    <source>
        <dbReference type="ARBA" id="ARBA00022475"/>
    </source>
</evidence>
<keyword evidence="2" id="KW-1003">Cell membrane</keyword>
<evidence type="ECO:0000313" key="13">
    <source>
        <dbReference type="EMBL" id="GAA4470295.1"/>
    </source>
</evidence>
<dbReference type="InterPro" id="IPR000644">
    <property type="entry name" value="CBS_dom"/>
</dbReference>
<keyword evidence="6 8" id="KW-0129">CBS domain</keyword>
<keyword evidence="4" id="KW-0677">Repeat</keyword>
<evidence type="ECO:0000256" key="10">
    <source>
        <dbReference type="SAM" id="Phobius"/>
    </source>
</evidence>
<dbReference type="InterPro" id="IPR051676">
    <property type="entry name" value="UPF0053_domain"/>
</dbReference>
<evidence type="ECO:0000256" key="7">
    <source>
        <dbReference type="ARBA" id="ARBA00023136"/>
    </source>
</evidence>
<dbReference type="SUPFAM" id="SSF54631">
    <property type="entry name" value="CBS-domain pair"/>
    <property type="match status" value="1"/>
</dbReference>
<dbReference type="EMBL" id="BAABFA010000024">
    <property type="protein sequence ID" value="GAA4470295.1"/>
    <property type="molecule type" value="Genomic_DNA"/>
</dbReference>
<dbReference type="PROSITE" id="PS51371">
    <property type="entry name" value="CBS"/>
    <property type="match status" value="1"/>
</dbReference>
<comment type="subcellular location">
    <subcellularLocation>
        <location evidence="1">Cell membrane</location>
        <topology evidence="1">Multi-pass membrane protein</topology>
    </subcellularLocation>
</comment>
<keyword evidence="14" id="KW-1185">Reference proteome</keyword>
<dbReference type="PROSITE" id="PS51846">
    <property type="entry name" value="CNNM"/>
    <property type="match status" value="1"/>
</dbReference>
<keyword evidence="3 9" id="KW-0812">Transmembrane</keyword>
<dbReference type="PANTHER" id="PTHR43099:SF5">
    <property type="entry name" value="HLYC_CORC FAMILY TRANSPORTER"/>
    <property type="match status" value="1"/>
</dbReference>
<feature type="domain" description="CNNM transmembrane" evidence="12">
    <location>
        <begin position="1"/>
        <end position="196"/>
    </location>
</feature>
<dbReference type="Pfam" id="PF01595">
    <property type="entry name" value="CNNM"/>
    <property type="match status" value="1"/>
</dbReference>
<dbReference type="PANTHER" id="PTHR43099">
    <property type="entry name" value="UPF0053 PROTEIN YRKA"/>
    <property type="match status" value="1"/>
</dbReference>
<dbReference type="Gene3D" id="3.10.580.10">
    <property type="entry name" value="CBS-domain"/>
    <property type="match status" value="1"/>
</dbReference>
<evidence type="ECO:0000256" key="4">
    <source>
        <dbReference type="ARBA" id="ARBA00022737"/>
    </source>
</evidence>
<feature type="transmembrane region" description="Helical" evidence="10">
    <location>
        <begin position="55"/>
        <end position="74"/>
    </location>
</feature>
<dbReference type="CDD" id="cd04590">
    <property type="entry name" value="CBS_pair_CorC_HlyC_assoc"/>
    <property type="match status" value="1"/>
</dbReference>
<dbReference type="InterPro" id="IPR046342">
    <property type="entry name" value="CBS_dom_sf"/>
</dbReference>
<dbReference type="SUPFAM" id="SSF56176">
    <property type="entry name" value="FAD-binding/transporter-associated domain-like"/>
    <property type="match status" value="1"/>
</dbReference>
<reference evidence="14" key="1">
    <citation type="journal article" date="2019" name="Int. J. Syst. Evol. Microbiol.">
        <title>The Global Catalogue of Microorganisms (GCM) 10K type strain sequencing project: providing services to taxonomists for standard genome sequencing and annotation.</title>
        <authorList>
            <consortium name="The Broad Institute Genomics Platform"/>
            <consortium name="The Broad Institute Genome Sequencing Center for Infectious Disease"/>
            <person name="Wu L."/>
            <person name="Ma J."/>
        </authorList>
    </citation>
    <scope>NUCLEOTIDE SEQUENCE [LARGE SCALE GENOMIC DNA]</scope>
    <source>
        <strain evidence="14">JCM 32105</strain>
    </source>
</reference>
<accession>A0ABP8NQZ2</accession>
<dbReference type="Pfam" id="PF03471">
    <property type="entry name" value="CorC_HlyC"/>
    <property type="match status" value="1"/>
</dbReference>
<keyword evidence="5 9" id="KW-1133">Transmembrane helix</keyword>
<dbReference type="Proteomes" id="UP001500067">
    <property type="component" value="Unassembled WGS sequence"/>
</dbReference>
<proteinExistence type="predicted"/>
<dbReference type="SMART" id="SM00116">
    <property type="entry name" value="CBS"/>
    <property type="match status" value="1"/>
</dbReference>
<evidence type="ECO:0000259" key="11">
    <source>
        <dbReference type="PROSITE" id="PS51371"/>
    </source>
</evidence>
<protein>
    <submittedName>
        <fullName evidence="13">Hemolysin family protein</fullName>
    </submittedName>
</protein>
<dbReference type="Gene3D" id="3.30.465.10">
    <property type="match status" value="1"/>
</dbReference>
<evidence type="ECO:0000256" key="8">
    <source>
        <dbReference type="PROSITE-ProRule" id="PRU00703"/>
    </source>
</evidence>
<evidence type="ECO:0000313" key="14">
    <source>
        <dbReference type="Proteomes" id="UP001500067"/>
    </source>
</evidence>
<gene>
    <name evidence="13" type="ORF">GCM10023093_31320</name>
</gene>
<dbReference type="InterPro" id="IPR005170">
    <property type="entry name" value="Transptr-assoc_dom"/>
</dbReference>
<dbReference type="InterPro" id="IPR036318">
    <property type="entry name" value="FAD-bd_PCMH-like_sf"/>
</dbReference>
<evidence type="ECO:0000256" key="6">
    <source>
        <dbReference type="ARBA" id="ARBA00023122"/>
    </source>
</evidence>
<evidence type="ECO:0000259" key="12">
    <source>
        <dbReference type="PROSITE" id="PS51846"/>
    </source>
</evidence>
<feature type="domain" description="CBS" evidence="11">
    <location>
        <begin position="279"/>
        <end position="335"/>
    </location>
</feature>